<gene>
    <name evidence="3" type="ORF">WCV65_13525</name>
</gene>
<evidence type="ECO:0000256" key="2">
    <source>
        <dbReference type="SAM" id="Phobius"/>
    </source>
</evidence>
<organism evidence="3 4">
    <name type="scientific">Metabacillus sediminis</name>
    <dbReference type="NCBI Taxonomy" id="3117746"/>
    <lineage>
        <taxon>Bacteria</taxon>
        <taxon>Bacillati</taxon>
        <taxon>Bacillota</taxon>
        <taxon>Bacilli</taxon>
        <taxon>Bacillales</taxon>
        <taxon>Bacillaceae</taxon>
        <taxon>Metabacillus</taxon>
    </lineage>
</organism>
<keyword evidence="2" id="KW-1133">Transmembrane helix</keyword>
<dbReference type="Gene3D" id="3.30.1490.480">
    <property type="entry name" value="Endolytic murein transglycosylase"/>
    <property type="match status" value="1"/>
</dbReference>
<dbReference type="RefSeq" id="WP_338777136.1">
    <property type="nucleotide sequence ID" value="NZ_CP147407.1"/>
</dbReference>
<feature type="transmembrane region" description="Helical" evidence="2">
    <location>
        <begin position="6"/>
        <end position="26"/>
    </location>
</feature>
<dbReference type="EMBL" id="CP147407">
    <property type="protein sequence ID" value="WXB95582.1"/>
    <property type="molecule type" value="Genomic_DNA"/>
</dbReference>
<name>A0ABZ2NDC0_9BACI</name>
<evidence type="ECO:0000313" key="3">
    <source>
        <dbReference type="EMBL" id="WXB95582.1"/>
    </source>
</evidence>
<evidence type="ECO:0000256" key="1">
    <source>
        <dbReference type="SAM" id="MobiDB-lite"/>
    </source>
</evidence>
<feature type="region of interest" description="Disordered" evidence="1">
    <location>
        <begin position="65"/>
        <end position="87"/>
    </location>
</feature>
<keyword evidence="4" id="KW-1185">Reference proteome</keyword>
<dbReference type="Proteomes" id="UP001377337">
    <property type="component" value="Chromosome"/>
</dbReference>
<sequence>MSRKGIQAFSAGIITATVVLSISYFLTPKESAESEKATEEQVTAYLASEGQVSVPRDTYETLVKTKEESVSASSKKEETPPKKESPLKQETFRFFIYEGTSTAEIAQELERGKVVKSANEFADYLIKTDLHTKVRQGGYKLPTGLSNEEAAKYLIKQ</sequence>
<keyword evidence="2" id="KW-0812">Transmembrane</keyword>
<proteinExistence type="predicted"/>
<evidence type="ECO:0000313" key="4">
    <source>
        <dbReference type="Proteomes" id="UP001377337"/>
    </source>
</evidence>
<keyword evidence="2" id="KW-0472">Membrane</keyword>
<accession>A0ABZ2NDC0</accession>
<reference evidence="3 4" key="1">
    <citation type="submission" date="2024-02" db="EMBL/GenBank/DDBJ databases">
        <title>Seven novel Bacillus-like species.</title>
        <authorList>
            <person name="Liu G."/>
        </authorList>
    </citation>
    <scope>NUCLEOTIDE SEQUENCE [LARGE SCALE GENOMIC DNA]</scope>
    <source>
        <strain evidence="3 4">FJAT-52054</strain>
    </source>
</reference>
<protein>
    <recommendedName>
        <fullName evidence="5">Aminodeoxychorismate lyase</fullName>
    </recommendedName>
</protein>
<evidence type="ECO:0008006" key="5">
    <source>
        <dbReference type="Google" id="ProtNLM"/>
    </source>
</evidence>